<dbReference type="Proteomes" id="UP000011554">
    <property type="component" value="Unassembled WGS sequence"/>
</dbReference>
<evidence type="ECO:0000313" key="3">
    <source>
        <dbReference type="EMBL" id="ELZ05954.1"/>
    </source>
</evidence>
<feature type="region of interest" description="Disordered" evidence="1">
    <location>
        <begin position="42"/>
        <end position="69"/>
    </location>
</feature>
<name>M0B8I0_NATA1</name>
<evidence type="ECO:0000313" key="4">
    <source>
        <dbReference type="Proteomes" id="UP000011554"/>
    </source>
</evidence>
<keyword evidence="4" id="KW-1185">Reference proteome</keyword>
<evidence type="ECO:0000256" key="1">
    <source>
        <dbReference type="SAM" id="MobiDB-lite"/>
    </source>
</evidence>
<feature type="domain" description="ArsA/GET3 Anion-transporting ATPase-like" evidence="2">
    <location>
        <begin position="6"/>
        <end position="56"/>
    </location>
</feature>
<protein>
    <submittedName>
        <fullName evidence="3">Arsenic resistance protein ArsA</fullName>
    </submittedName>
</protein>
<dbReference type="InterPro" id="IPR025723">
    <property type="entry name" value="ArsA/GET3_ATPase-like"/>
</dbReference>
<dbReference type="Gene3D" id="3.40.50.300">
    <property type="entry name" value="P-loop containing nucleotide triphosphate hydrolases"/>
    <property type="match status" value="1"/>
</dbReference>
<dbReference type="eggNOG" id="arCOG02849">
    <property type="taxonomic scope" value="Archaea"/>
</dbReference>
<organism evidence="3 4">
    <name type="scientific">Natrialba asiatica (strain ATCC 700177 / DSM 12278 / JCM 9576 / FERM P-10747 / NBRC 102637 / 172P1)</name>
    <dbReference type="NCBI Taxonomy" id="29540"/>
    <lineage>
        <taxon>Archaea</taxon>
        <taxon>Methanobacteriati</taxon>
        <taxon>Methanobacteriota</taxon>
        <taxon>Stenosarchaea group</taxon>
        <taxon>Halobacteria</taxon>
        <taxon>Halobacteriales</taxon>
        <taxon>Natrialbaceae</taxon>
        <taxon>Natrialba</taxon>
    </lineage>
</organism>
<dbReference type="STRING" id="29540.C481_00430"/>
<feature type="compositionally biased region" description="Basic and acidic residues" evidence="1">
    <location>
        <begin position="46"/>
        <end position="56"/>
    </location>
</feature>
<feature type="region of interest" description="Disordered" evidence="1">
    <location>
        <begin position="1"/>
        <end position="23"/>
    </location>
</feature>
<evidence type="ECO:0000259" key="2">
    <source>
        <dbReference type="Pfam" id="PF02374"/>
    </source>
</evidence>
<reference evidence="3 4" key="1">
    <citation type="journal article" date="2014" name="PLoS Genet.">
        <title>Phylogenetically driven sequencing of extremely halophilic archaea reveals strategies for static and dynamic osmo-response.</title>
        <authorList>
            <person name="Becker E.A."/>
            <person name="Seitzer P.M."/>
            <person name="Tritt A."/>
            <person name="Larsen D."/>
            <person name="Krusor M."/>
            <person name="Yao A.I."/>
            <person name="Wu D."/>
            <person name="Madern D."/>
            <person name="Eisen J.A."/>
            <person name="Darling A.E."/>
            <person name="Facciotti M.T."/>
        </authorList>
    </citation>
    <scope>NUCLEOTIDE SEQUENCE [LARGE SCALE GENOMIC DNA]</scope>
    <source>
        <strain evidence="3 4">DSM 12278</strain>
    </source>
</reference>
<dbReference type="PATRIC" id="fig|29540.5.peg.88"/>
<proteinExistence type="predicted"/>
<accession>M0B8I0</accession>
<sequence>MTADSLVTTDPAPNPSDTFDQEIGPDVTEIDDIERPSAVEIDPDTAAEKYRREPVEHSSCSPWLERGRN</sequence>
<gene>
    <name evidence="3" type="ORF">C481_00430</name>
</gene>
<dbReference type="EMBL" id="AOIO01000003">
    <property type="protein sequence ID" value="ELZ05954.1"/>
    <property type="molecule type" value="Genomic_DNA"/>
</dbReference>
<dbReference type="AlphaFoldDB" id="M0B8I0"/>
<dbReference type="InterPro" id="IPR027417">
    <property type="entry name" value="P-loop_NTPase"/>
</dbReference>
<dbReference type="Pfam" id="PF02374">
    <property type="entry name" value="ArsA_ATPase"/>
    <property type="match status" value="1"/>
</dbReference>
<comment type="caution">
    <text evidence="3">The sequence shown here is derived from an EMBL/GenBank/DDBJ whole genome shotgun (WGS) entry which is preliminary data.</text>
</comment>